<organism evidence="5 6">
    <name type="scientific">Volvox africanus</name>
    <dbReference type="NCBI Taxonomy" id="51714"/>
    <lineage>
        <taxon>Eukaryota</taxon>
        <taxon>Viridiplantae</taxon>
        <taxon>Chlorophyta</taxon>
        <taxon>core chlorophytes</taxon>
        <taxon>Chlorophyceae</taxon>
        <taxon>CS clade</taxon>
        <taxon>Chlamydomonadales</taxon>
        <taxon>Volvocaceae</taxon>
        <taxon>Volvox</taxon>
    </lineage>
</organism>
<feature type="region of interest" description="Disordered" evidence="1">
    <location>
        <begin position="2808"/>
        <end position="2840"/>
    </location>
</feature>
<protein>
    <recommendedName>
        <fullName evidence="4">Guanylate cyclase domain-containing protein</fullName>
    </recommendedName>
</protein>
<dbReference type="Gene3D" id="3.30.70.1230">
    <property type="entry name" value="Nucleotide cyclase"/>
    <property type="match status" value="3"/>
</dbReference>
<evidence type="ECO:0000256" key="3">
    <source>
        <dbReference type="SAM" id="SignalP"/>
    </source>
</evidence>
<feature type="chain" id="PRO_5035168327" description="Guanylate cyclase domain-containing protein" evidence="3">
    <location>
        <begin position="33"/>
        <end position="3580"/>
    </location>
</feature>
<feature type="compositionally biased region" description="Basic and acidic residues" evidence="1">
    <location>
        <begin position="2899"/>
        <end position="2911"/>
    </location>
</feature>
<feature type="region of interest" description="Disordered" evidence="1">
    <location>
        <begin position="3338"/>
        <end position="3357"/>
    </location>
</feature>
<dbReference type="PROSITE" id="PS50125">
    <property type="entry name" value="GUANYLATE_CYCLASE_2"/>
    <property type="match status" value="1"/>
</dbReference>
<feature type="region of interest" description="Disordered" evidence="1">
    <location>
        <begin position="3145"/>
        <end position="3213"/>
    </location>
</feature>
<feature type="compositionally biased region" description="Acidic residues" evidence="1">
    <location>
        <begin position="3571"/>
        <end position="3580"/>
    </location>
</feature>
<feature type="region of interest" description="Disordered" evidence="1">
    <location>
        <begin position="1622"/>
        <end position="1654"/>
    </location>
</feature>
<feature type="region of interest" description="Disordered" evidence="1">
    <location>
        <begin position="1680"/>
        <end position="1804"/>
    </location>
</feature>
<dbReference type="GO" id="GO:0009190">
    <property type="term" value="P:cyclic nucleotide biosynthetic process"/>
    <property type="evidence" value="ECO:0007669"/>
    <property type="project" value="InterPro"/>
</dbReference>
<accession>A0A8J4FAW1</accession>
<feature type="region of interest" description="Disordered" evidence="1">
    <location>
        <begin position="3457"/>
        <end position="3498"/>
    </location>
</feature>
<dbReference type="SUPFAM" id="SSF55073">
    <property type="entry name" value="Nucleotide cyclase"/>
    <property type="match status" value="2"/>
</dbReference>
<feature type="region of interest" description="Disordered" evidence="1">
    <location>
        <begin position="2512"/>
        <end position="2618"/>
    </location>
</feature>
<dbReference type="GO" id="GO:0035556">
    <property type="term" value="P:intracellular signal transduction"/>
    <property type="evidence" value="ECO:0007669"/>
    <property type="project" value="InterPro"/>
</dbReference>
<feature type="compositionally biased region" description="Pro residues" evidence="1">
    <location>
        <begin position="2741"/>
        <end position="2757"/>
    </location>
</feature>
<feature type="compositionally biased region" description="Polar residues" evidence="1">
    <location>
        <begin position="1742"/>
        <end position="1752"/>
    </location>
</feature>
<feature type="compositionally biased region" description="Gly residues" evidence="1">
    <location>
        <begin position="1687"/>
        <end position="1698"/>
    </location>
</feature>
<feature type="compositionally biased region" description="Gly residues" evidence="1">
    <location>
        <begin position="3155"/>
        <end position="3166"/>
    </location>
</feature>
<keyword evidence="2" id="KW-1133">Transmembrane helix</keyword>
<feature type="compositionally biased region" description="Low complexity" evidence="1">
    <location>
        <begin position="1622"/>
        <end position="1631"/>
    </location>
</feature>
<feature type="region of interest" description="Disordered" evidence="1">
    <location>
        <begin position="1905"/>
        <end position="1924"/>
    </location>
</feature>
<dbReference type="EMBL" id="BNCO01000122">
    <property type="protein sequence ID" value="GIL68614.1"/>
    <property type="molecule type" value="Genomic_DNA"/>
</dbReference>
<sequence length="3580" mass="363909">MIIERCHALKPSKLVFVVIVFLVTLSISAGKGAPVAVSTEAELYSALWDASVTDIILSCDVHVRSSQLSSHLLTTVPTPRPSPSPWASLPVPSSRPVPIDRHLQIRGNVSSFAVPESYLSTGAARNLRLPLLDLSDVEGWLRLSPNATLRLRSLHLSTNLSAEQPDLRPYRTLLRALLAPPPLIAVDPDQQLLLTAVSLEDCLESVNVGLTQGLAEAAIHGLPTLPDAVAEAAKSAAEAATAFPSAAWTALPSPASAAVRLKILNEKLCVVRSNSGGGGNSAHGLSEAVQHRRALEALLGWPLGVGPPQPQSTLQGRPWGPMVRWLTARLPLTGFMRAALCWLTSLPASTADHLPGWSYIRRRLLCPRLVVGGAGGDESGTPLDSSWIGGHTGRMALSESSAGVSASTLNGGASCMGENVLVGTAATAMGFQVMDHGSRLVAVTDGVLAGAWNNWANRTAGDSQSGGYGHYSTGTSISPVLLLLLVANSFSASLAQVDDACWGVADGTVAACIARTATMGITERFAPSPIPPSPLPLPPPSLPALLRAGPGAGSKVPAVALWVVAATAGILLVVLVPVVVLYIKLRRLQRRHIQEQGAQRAPGVGPLTTLLVTDIANSTGLWESLPEEVMDQALKLHNTCMRALLVRFNGYESTTEGDSFILAFHYPADAAKFALSAQVQLMDVMWPAEVLAHPDGQEVWVVPRSAELANGGSLRHVSHNVNAPLSLESGGAAGTTMSVQRSSGAIMDGGPVHGAVPRTSDVGYSSYGGGGGPAATGAASGFLRASWASRVKSPKIVGVMGLHPMVRTGTVPLSGAVRSSELDRMSPSELDAGEMGYGAESRTGSGLLRSFTSRMTTMLGLVPTAGGGAGSAATATGGSGRPSSRMSRFLRMGSVAAKSSEDKSSSVHYSNERRLVSQLPASSSRRRGGVAAMEISRDTMRSKSFGGRLLAGGGMPAIPPRSGAVAGPGSGSHGLAAVAAMGTTQSISTPTGSFTSGAHSLLRQALSFRRRQGSFRGPSRAAAEAAAAAAMSSSAIAASATIGSSNIVPGVTPVITATTMAAPCPALPASVGSPGDFRYTSSYLPPDNDSTVPVEVATRRVTGQGASPSSCDSVTGGGGGNAGNSNKGALLLNGLLRLGRGPAISAGGASGNRAASLSSHLLQTFPAGNMLAIAGSKTTSGPTAVALAMSSDGRRRRPVVGSSSGGGVAPAAAGSRTSAEGVGGRVAVASPSGGYQCHRGAHTHGLYGDVVTGVAYGSGVASTPRQRSSYDGPLTGAGTVMTATGVTGSTKRAMASMARQTVDGGGGLSASQVGALGTAYESEVTTGPLFTSTVGAGSSNASGCLAGDDARRLSNVSTGLVMDALEASGSIRPGGAPAQSMAPRVPQFRSMWIYEGARADPSRLSWAALQQSLMRRSSAPADMGSTTSMAAPGTASQDLAGPMPLPSLPRPSAPEAEDAGEGRDGSRSMPECAPDSAEPAPGGGIGRFRGRGSVGDGAYGTQVSSSLMRRRDTRGGTISQVRGSAAGAPTLDRSSLVVNHNQLYGADSDLEHVQIGSGGLPVSDSIKLLPQHDDLVAEPCIGPLRMAEVGPAAAPNGNSKTTVTATDTEEITLAAAGAAAAEGSSPLPASLEVTGTGSGREGQKMTSTTVGGSGSLGIISSGSAGPRSFLMFPSRTVGSPGVVSPTSGGGGGGGGGGSSLSAALARLMRSRGRETRVHRSPTGRSAPLDSDAAASSDYNGAGMSSSAPTQEPNAVDKHMQPHPQPHVYRRRQLRASSSGTGPETPSPMHGRAHSTIAGNGRTSEGHLQAIGGFIGSSGGVGGYCRGSGGTVTTSLVAGQSPTSSRAGSMTFGPLSQTVVRSWSRANILVRQLTRDRSISRAARSAAAGNTALDISMGNISSGAIGAPNSNGHGDDSGGRTAASGGVGSGTASGLLLAANARLAASDAEADSGAELSAIGILADGLRSRVAAGSVSISGAVCKMHALFMASGGGAGSGDERQFTPRDSEGGARHRLSARMVTIDLGAALAASAAADEVLTRSPGPASAKFPESSSPQPTSHDPKSKERVNAMQLQTLPHGGGGESKASSRVRAGPVSALPQSLANAYLGVASRRISFLGLGLVPRSRTVERRASATEEWQTAQADVTMPWLGGTVSQTGTLSQSPQMPVECRSWRERCREDWPPAVRPAPPARCAYRGLRVRMGLHTGIVTASDVTFNPTTSAMAYGGTAMKVVKAVGDAAAGGMILVSQSTFQALVSIMVDLPGSPQAIFSGESDLDLGSDAAHYCLYQLVHRELVQRIGYSAPLRNISLTQLGTEDAPTGFCAISFMHVASASMLVAELGQPGVEALQQFKSIATGLCSRCGGYVVEASEGLCLAAFRHAAAALVWALASREALTSHPWSAEVRRWYRFALANNTHSSSRGNRGPRPRTGVHVGGVNVEVNAATGRMTYRGKVMNRTSRIAHKATSEQIVCSKDAWDAVEASLQRMVAEIQEEQRRENEALREGAAAAARARATSSTVEAYGDGNGDDGFADDDMVSELGGGGGGGGPGSAVNSIRALSPATTTPSLRVLPIGGGTAASSHGSPASTRASGGRQTSAGRRGSLVSKAGSAPPSVRSTMVMTSAHQHEGVASDGVGRIKASSLAASLAASVRAHRSASAKQLSAAAAAAAAALTRRVTSFTIRASANSLPELMPPAAAAGLANGSVGGHTPSVTIAATRTGRTTGPASANRLLAALAMVPSSPPRPPGSTPQMPPSPSSVAALNPVPCTSPGSVGGGAGNFSLTSPMGRQTPAAVAPNLPLAFQSVPSEPAPAGGGGTVAVTITGGDGGGGADSPPAPPPSLQWQALSRLVGPKVQLPVAKRLEARYLGSYSLKGVREDMKLFEVFWGEEEDESVRGSGGDREGDINKGEDDAGGGDGGAHSSQRRATSSPTNCGSSTMGFIMNVVPAEAAAAETATAVAPRSVLGGKERMSIALAAGVGGAKSLPQMSMGTATSTPNTASPARGFSGGTRTVPAANAMAAPGLAMEAKPVAISSTEFWRTRSGKSDWQTMDTGCIMYDEDITGGVLQPADMADTAAASPAAAGAAPIFHDVVPSAATAGGVVPNGSFCIGGIHRSRSGRNDVFFSAVGDSATMVPELERERVQDNGDVENDGGISAGAGGGGIGGHSPRAGPAGCSGAWQQQRQVRLPPFPSQSLTQPSPLQQQSGLEAMAHPPSAQVTIWPVPAIAESPFAHTDGPYPGSPASQQQQQQQHDFPHHPSQQQIRPRSALRHDLQVNMTGQNVCSGTSPPSPSPSAGGCTVDFSTSSNASNRRRHPAGTLGVTFADPPLREPNQVQLHGPHGVSQRAVPSANRPSHDDEFRPGAFIGQLDVGVELDRPQLPEATAPAPAKTEAPAVGLRPLSAPTPVRVLSSQPASIQPVVEPQPVRQQPLTAWGSSQAALGAEASSSRIVGDVHTVSPSLSLSPPNALKPDHDVPRDEGSLHHEGPGLWQGQPPYPGPPHPSYGEGTPCVYRVGVGAQDGEAEPTPSLGAVQQQRRAWEGTGPADAAGPVIAARRPLPPTSTSTQAGTMEIEEAVEDRS</sequence>
<feature type="region of interest" description="Disordered" evidence="1">
    <location>
        <begin position="732"/>
        <end position="752"/>
    </location>
</feature>
<feature type="region of interest" description="Disordered" evidence="1">
    <location>
        <begin position="1992"/>
        <end position="2013"/>
    </location>
</feature>
<evidence type="ECO:0000256" key="2">
    <source>
        <dbReference type="SAM" id="Phobius"/>
    </source>
</evidence>
<feature type="compositionally biased region" description="Gly residues" evidence="1">
    <location>
        <begin position="2540"/>
        <end position="2550"/>
    </location>
</feature>
<feature type="transmembrane region" description="Helical" evidence="2">
    <location>
        <begin position="559"/>
        <end position="583"/>
    </location>
</feature>
<keyword evidence="3" id="KW-0732">Signal</keyword>
<feature type="compositionally biased region" description="Low complexity" evidence="1">
    <location>
        <begin position="3242"/>
        <end position="3263"/>
    </location>
</feature>
<feature type="compositionally biased region" description="Low complexity" evidence="1">
    <location>
        <begin position="1776"/>
        <end position="1787"/>
    </location>
</feature>
<dbReference type="InterPro" id="IPR050697">
    <property type="entry name" value="Adenylyl/Guanylyl_Cyclase_3/4"/>
</dbReference>
<reference evidence="5" key="1">
    <citation type="journal article" date="2021" name="Proc. Natl. Acad. Sci. U.S.A.">
        <title>Three genomes in the algal genus Volvox reveal the fate of a haploid sex-determining region after a transition to homothallism.</title>
        <authorList>
            <person name="Yamamoto K."/>
            <person name="Hamaji T."/>
            <person name="Kawai-Toyooka H."/>
            <person name="Matsuzaki R."/>
            <person name="Takahashi F."/>
            <person name="Nishimura Y."/>
            <person name="Kawachi M."/>
            <person name="Noguchi H."/>
            <person name="Minakuchi Y."/>
            <person name="Umen J.G."/>
            <person name="Toyoda A."/>
            <person name="Nozaki H."/>
        </authorList>
    </citation>
    <scope>NUCLEOTIDE SEQUENCE</scope>
    <source>
        <strain evidence="5">NIES-3780</strain>
    </source>
</reference>
<feature type="compositionally biased region" description="Polar residues" evidence="1">
    <location>
        <begin position="2921"/>
        <end position="2936"/>
    </location>
</feature>
<feature type="compositionally biased region" description="Gly residues" evidence="1">
    <location>
        <begin position="1481"/>
        <end position="1498"/>
    </location>
</feature>
<feature type="compositionally biased region" description="Polar residues" evidence="1">
    <location>
        <begin position="2578"/>
        <end position="2598"/>
    </location>
</feature>
<feature type="region of interest" description="Disordered" evidence="1">
    <location>
        <begin position="819"/>
        <end position="841"/>
    </location>
</feature>
<evidence type="ECO:0000256" key="1">
    <source>
        <dbReference type="SAM" id="MobiDB-lite"/>
    </source>
</evidence>
<comment type="caution">
    <text evidence="5">The sequence shown here is derived from an EMBL/GenBank/DDBJ whole genome shotgun (WGS) entry which is preliminary data.</text>
</comment>
<feature type="region of interest" description="Disordered" evidence="1">
    <location>
        <begin position="2739"/>
        <end position="2762"/>
    </location>
</feature>
<dbReference type="Proteomes" id="UP000747399">
    <property type="component" value="Unassembled WGS sequence"/>
</dbReference>
<feature type="compositionally biased region" description="Polar residues" evidence="1">
    <location>
        <begin position="1424"/>
        <end position="1437"/>
    </location>
</feature>
<feature type="compositionally biased region" description="Low complexity" evidence="1">
    <location>
        <begin position="871"/>
        <end position="886"/>
    </location>
</feature>
<feature type="domain" description="Guanylate cyclase" evidence="4">
    <location>
        <begin position="609"/>
        <end position="667"/>
    </location>
</feature>
<keyword evidence="6" id="KW-1185">Reference proteome</keyword>
<gene>
    <name evidence="5" type="ORF">Vafri_21869</name>
</gene>
<dbReference type="InterPro" id="IPR029787">
    <property type="entry name" value="Nucleotide_cyclase"/>
</dbReference>
<evidence type="ECO:0000313" key="5">
    <source>
        <dbReference type="EMBL" id="GIL68614.1"/>
    </source>
</evidence>
<feature type="region of interest" description="Disordered" evidence="1">
    <location>
        <begin position="3519"/>
        <end position="3580"/>
    </location>
</feature>
<dbReference type="PANTHER" id="PTHR43081:SF1">
    <property type="entry name" value="ADENYLATE CYCLASE, TERMINAL-DIFFERENTIATION SPECIFIC"/>
    <property type="match status" value="1"/>
</dbReference>
<feature type="region of interest" description="Disordered" evidence="1">
    <location>
        <begin position="1417"/>
        <end position="1527"/>
    </location>
</feature>
<feature type="region of interest" description="Disordered" evidence="1">
    <location>
        <begin position="2889"/>
        <end position="2936"/>
    </location>
</feature>
<feature type="compositionally biased region" description="Polar residues" evidence="1">
    <location>
        <begin position="1104"/>
        <end position="1113"/>
    </location>
</feature>
<keyword evidence="2" id="KW-0472">Membrane</keyword>
<feature type="region of interest" description="Disordered" evidence="1">
    <location>
        <begin position="1189"/>
        <end position="1217"/>
    </location>
</feature>
<feature type="compositionally biased region" description="Basic and acidic residues" evidence="1">
    <location>
        <begin position="1997"/>
        <end position="2011"/>
    </location>
</feature>
<evidence type="ECO:0000259" key="4">
    <source>
        <dbReference type="PROSITE" id="PS50125"/>
    </source>
</evidence>
<feature type="compositionally biased region" description="Pro residues" evidence="1">
    <location>
        <begin position="1443"/>
        <end position="1452"/>
    </location>
</feature>
<evidence type="ECO:0000313" key="6">
    <source>
        <dbReference type="Proteomes" id="UP000747399"/>
    </source>
</evidence>
<feature type="region of interest" description="Disordered" evidence="1">
    <location>
        <begin position="3230"/>
        <end position="3266"/>
    </location>
</feature>
<proteinExistence type="predicted"/>
<keyword evidence="2" id="KW-0812">Transmembrane</keyword>
<dbReference type="PANTHER" id="PTHR43081">
    <property type="entry name" value="ADENYLATE CYCLASE, TERMINAL-DIFFERENTIATION SPECIFIC-RELATED"/>
    <property type="match status" value="1"/>
</dbReference>
<dbReference type="InterPro" id="IPR001054">
    <property type="entry name" value="A/G_cyclase"/>
</dbReference>
<feature type="region of interest" description="Disordered" evidence="1">
    <location>
        <begin position="867"/>
        <end position="886"/>
    </location>
</feature>
<name>A0A8J4FAW1_9CHLO</name>
<feature type="region of interest" description="Disordered" evidence="1">
    <location>
        <begin position="3280"/>
        <end position="3318"/>
    </location>
</feature>
<feature type="signal peptide" evidence="3">
    <location>
        <begin position="1"/>
        <end position="32"/>
    </location>
</feature>
<feature type="compositionally biased region" description="Acidic residues" evidence="1">
    <location>
        <begin position="2526"/>
        <end position="2537"/>
    </location>
</feature>
<feature type="compositionally biased region" description="Low complexity" evidence="1">
    <location>
        <begin position="3193"/>
        <end position="3208"/>
    </location>
</feature>
<feature type="compositionally biased region" description="Basic and acidic residues" evidence="1">
    <location>
        <begin position="3470"/>
        <end position="3486"/>
    </location>
</feature>
<feature type="region of interest" description="Disordered" evidence="1">
    <location>
        <begin position="2039"/>
        <end position="2066"/>
    </location>
</feature>
<feature type="region of interest" description="Disordered" evidence="1">
    <location>
        <begin position="1102"/>
        <end position="1122"/>
    </location>
</feature>